<dbReference type="SUPFAM" id="SSF56112">
    <property type="entry name" value="Protein kinase-like (PK-like)"/>
    <property type="match status" value="1"/>
</dbReference>
<feature type="compositionally biased region" description="Polar residues" evidence="2">
    <location>
        <begin position="811"/>
        <end position="820"/>
    </location>
</feature>
<dbReference type="InterPro" id="IPR016024">
    <property type="entry name" value="ARM-type_fold"/>
</dbReference>
<accession>A0A7R9CNJ7</accession>
<dbReference type="Gene3D" id="3.30.200.20">
    <property type="entry name" value="Phosphorylase Kinase, domain 1"/>
    <property type="match status" value="1"/>
</dbReference>
<dbReference type="PROSITE" id="PS50011">
    <property type="entry name" value="PROTEIN_KINASE_DOM"/>
    <property type="match status" value="1"/>
</dbReference>
<dbReference type="InterPro" id="IPR011009">
    <property type="entry name" value="Kinase-like_dom_sf"/>
</dbReference>
<dbReference type="CDD" id="cd14011">
    <property type="entry name" value="PK_SCY1_like"/>
    <property type="match status" value="1"/>
</dbReference>
<dbReference type="SMART" id="SM00220">
    <property type="entry name" value="S_TKc"/>
    <property type="match status" value="1"/>
</dbReference>
<dbReference type="PANTHER" id="PTHR12984:SF6">
    <property type="entry name" value="SCY1-LIKE PROTEIN 2"/>
    <property type="match status" value="1"/>
</dbReference>
<feature type="domain" description="Protein kinase" evidence="3">
    <location>
        <begin position="41"/>
        <end position="331"/>
    </location>
</feature>
<reference evidence="4" key="1">
    <citation type="submission" date="2020-11" db="EMBL/GenBank/DDBJ databases">
        <authorList>
            <person name="Tran Van P."/>
        </authorList>
    </citation>
    <scope>NUCLEOTIDE SEQUENCE</scope>
</reference>
<dbReference type="InterPro" id="IPR011989">
    <property type="entry name" value="ARM-like"/>
</dbReference>
<dbReference type="Gene3D" id="1.25.10.10">
    <property type="entry name" value="Leucine-rich Repeat Variant"/>
    <property type="match status" value="1"/>
</dbReference>
<sequence>MDGCSLGMDFLNKLSSTVSSTVSQLSGVLPGNPVTREFEATTHIASAGPGLLWKVYRGYKKSTKQDASIFVFEKRQLERWPRGDRDTILDSLRRGIHQLTKLRHPQILTVQHPLEESRESLAFATEPVFASLANILGWMENVPTPLPTQLHNFKLFEVEIKYGLLQVGEGLVFLHNDVKLLHRNICPEVVLVNLQGAWKIFGFDFCQHSNCVDDVQPIWVFPEPCPGAPLLAQPRLDYLAPEYCLTKTHSPSSDIFSLGMLIYALYHNGRPLHDCNGDWQVFKRRSAELKSLPITKLQGVAQGLREYVKMMLNVTPELRPDAHQFIKIDFFEDVGVKTLNYLDSLFQWDNLQKSQFYKGLPQILQNLPHRVCLFSCCGTTRLQSPAPKIHCMTSRRCARSTDNNRSRNCVPQGYTQTPSCLDAVLKGINCAGAATKMKKGAAVPGEGVCEPDDGAVCPAQHPVDLRQLHQGGVLVPCPAAPQGRHEDARAHSGKFSAYEGSQALITPLVCLTPRLEILLIFMQKMELLLKLTPAAEIKTDVLPMLYRALESDAQQIQELCLSVLPTFAGLIDYPAMKNALLPRIKKLCVNTSYISVRVNCLVCVGKLLEHLDKWLVLDEVLPFLPQIPSREPAVLMGILGIYKLSLTDKKLGITKEVMATKILPFLMPLSIENGLTLNQFNALISLIKEMVSRVEGEHRTKLEQLNSIQAESKSVQLGPSPLLVGAPVPQTELEQMFSGLGLDTYMGGNAATPIPVVNTTNSTASSLSLQDKQRLARQQEALASPPAQPLVSQPAPRLPRPPAPKDLTASLIDTNLTQMRLTRPPTYNWPSPSPASVRPAFNAQGFQGTGPSPWRSASPLNSLPLSLTPTPPNLPLLRQPSKTLTASEINDLLG</sequence>
<gene>
    <name evidence="4" type="ORF">TCEB3V08_LOCUS4596</name>
</gene>
<protein>
    <recommendedName>
        <fullName evidence="3">Protein kinase domain-containing protein</fullName>
    </recommendedName>
</protein>
<dbReference type="SUPFAM" id="SSF48371">
    <property type="entry name" value="ARM repeat"/>
    <property type="match status" value="1"/>
</dbReference>
<dbReference type="GO" id="GO:0005524">
    <property type="term" value="F:ATP binding"/>
    <property type="evidence" value="ECO:0007669"/>
    <property type="project" value="InterPro"/>
</dbReference>
<dbReference type="AlphaFoldDB" id="A0A7R9CNJ7"/>
<comment type="similarity">
    <text evidence="1">Belongs to the protein kinase superfamily.</text>
</comment>
<dbReference type="GO" id="GO:0004672">
    <property type="term" value="F:protein kinase activity"/>
    <property type="evidence" value="ECO:0007669"/>
    <property type="project" value="InterPro"/>
</dbReference>
<name>A0A7R9CNJ7_TIMCR</name>
<feature type="compositionally biased region" description="Low complexity" evidence="2">
    <location>
        <begin position="858"/>
        <end position="868"/>
    </location>
</feature>
<dbReference type="EMBL" id="OC317716">
    <property type="protein sequence ID" value="CAD7398627.1"/>
    <property type="molecule type" value="Genomic_DNA"/>
</dbReference>
<dbReference type="PANTHER" id="PTHR12984">
    <property type="entry name" value="SCY1-RELATED S/T PROTEIN KINASE-LIKE"/>
    <property type="match status" value="1"/>
</dbReference>
<dbReference type="Gene3D" id="1.10.510.10">
    <property type="entry name" value="Transferase(Phosphotransferase) domain 1"/>
    <property type="match status" value="1"/>
</dbReference>
<proteinExistence type="inferred from homology"/>
<evidence type="ECO:0000256" key="1">
    <source>
        <dbReference type="ARBA" id="ARBA00038349"/>
    </source>
</evidence>
<evidence type="ECO:0000313" key="4">
    <source>
        <dbReference type="EMBL" id="CAD7398627.1"/>
    </source>
</evidence>
<feature type="region of interest" description="Disordered" evidence="2">
    <location>
        <begin position="772"/>
        <end position="878"/>
    </location>
</feature>
<evidence type="ECO:0000256" key="2">
    <source>
        <dbReference type="SAM" id="MobiDB-lite"/>
    </source>
</evidence>
<organism evidence="4">
    <name type="scientific">Timema cristinae</name>
    <name type="common">Walking stick</name>
    <dbReference type="NCBI Taxonomy" id="61476"/>
    <lineage>
        <taxon>Eukaryota</taxon>
        <taxon>Metazoa</taxon>
        <taxon>Ecdysozoa</taxon>
        <taxon>Arthropoda</taxon>
        <taxon>Hexapoda</taxon>
        <taxon>Insecta</taxon>
        <taxon>Pterygota</taxon>
        <taxon>Neoptera</taxon>
        <taxon>Polyneoptera</taxon>
        <taxon>Phasmatodea</taxon>
        <taxon>Timematodea</taxon>
        <taxon>Timematoidea</taxon>
        <taxon>Timematidae</taxon>
        <taxon>Timema</taxon>
    </lineage>
</organism>
<dbReference type="InterPro" id="IPR000719">
    <property type="entry name" value="Prot_kinase_dom"/>
</dbReference>
<evidence type="ECO:0000259" key="3">
    <source>
        <dbReference type="PROSITE" id="PS50011"/>
    </source>
</evidence>
<dbReference type="InterPro" id="IPR051177">
    <property type="entry name" value="CIK-Related_Protein"/>
</dbReference>
<dbReference type="Pfam" id="PF00069">
    <property type="entry name" value="Pkinase"/>
    <property type="match status" value="1"/>
</dbReference>
<dbReference type="FunFam" id="3.30.200.20:FF:000179">
    <property type="entry name" value="SCY1 like pseudokinase 2"/>
    <property type="match status" value="1"/>
</dbReference>